<dbReference type="SUPFAM" id="SSF101821">
    <property type="entry name" value="Aminopeptidase/glucanase lid domain"/>
    <property type="match status" value="1"/>
</dbReference>
<reference evidence="11 12" key="1">
    <citation type="submission" date="2016-10" db="EMBL/GenBank/DDBJ databases">
        <authorList>
            <person name="de Groot N.N."/>
        </authorList>
    </citation>
    <scope>NUCLEOTIDE SEQUENCE [LARGE SCALE GENOMIC DNA]</scope>
    <source>
        <strain evidence="11 12">DSM 9179</strain>
    </source>
</reference>
<name>A0A1I0P563_9FIRM</name>
<dbReference type="PANTHER" id="PTHR28570:SF3">
    <property type="entry name" value="ASPARTYL AMINOPEPTIDASE"/>
    <property type="match status" value="1"/>
</dbReference>
<dbReference type="GO" id="GO:0006508">
    <property type="term" value="P:proteolysis"/>
    <property type="evidence" value="ECO:0007669"/>
    <property type="project" value="UniProtKB-KW"/>
</dbReference>
<dbReference type="STRING" id="99656.SAMN05421659_104169"/>
<evidence type="ECO:0000256" key="2">
    <source>
        <dbReference type="ARBA" id="ARBA00008290"/>
    </source>
</evidence>
<evidence type="ECO:0000313" key="11">
    <source>
        <dbReference type="EMBL" id="SEW09470.1"/>
    </source>
</evidence>
<dbReference type="AlphaFoldDB" id="A0A1I0P563"/>
<dbReference type="GO" id="GO:0008270">
    <property type="term" value="F:zinc ion binding"/>
    <property type="evidence" value="ECO:0007669"/>
    <property type="project" value="InterPro"/>
</dbReference>
<dbReference type="RefSeq" id="WP_092451985.1">
    <property type="nucleotide sequence ID" value="NZ_FOJI01000004.1"/>
</dbReference>
<dbReference type="Pfam" id="PF02127">
    <property type="entry name" value="Peptidase_M18"/>
    <property type="match status" value="1"/>
</dbReference>
<dbReference type="PANTHER" id="PTHR28570">
    <property type="entry name" value="ASPARTYL AMINOPEPTIDASE"/>
    <property type="match status" value="1"/>
</dbReference>
<dbReference type="GO" id="GO:0005737">
    <property type="term" value="C:cytoplasm"/>
    <property type="evidence" value="ECO:0007669"/>
    <property type="project" value="UniProtKB-ARBA"/>
</dbReference>
<evidence type="ECO:0000256" key="6">
    <source>
        <dbReference type="ARBA" id="ARBA00022801"/>
    </source>
</evidence>
<dbReference type="GO" id="GO:0004177">
    <property type="term" value="F:aminopeptidase activity"/>
    <property type="evidence" value="ECO:0007669"/>
    <property type="project" value="UniProtKB-KW"/>
</dbReference>
<dbReference type="InterPro" id="IPR023358">
    <property type="entry name" value="Peptidase_M18_dom2"/>
</dbReference>
<dbReference type="GO" id="GO:0008237">
    <property type="term" value="F:metallopeptidase activity"/>
    <property type="evidence" value="ECO:0007669"/>
    <property type="project" value="UniProtKB-KW"/>
</dbReference>
<keyword evidence="12" id="KW-1185">Reference proteome</keyword>
<evidence type="ECO:0000256" key="8">
    <source>
        <dbReference type="ARBA" id="ARBA00023049"/>
    </source>
</evidence>
<evidence type="ECO:0000256" key="7">
    <source>
        <dbReference type="ARBA" id="ARBA00022833"/>
    </source>
</evidence>
<protein>
    <recommendedName>
        <fullName evidence="10">M18 family aminopeptidase</fullName>
        <ecNumber evidence="10">3.4.11.-</ecNumber>
    </recommendedName>
</protein>
<evidence type="ECO:0000256" key="4">
    <source>
        <dbReference type="ARBA" id="ARBA00022670"/>
    </source>
</evidence>
<comment type="cofactor">
    <cofactor evidence="1 10">
        <name>Zn(2+)</name>
        <dbReference type="ChEBI" id="CHEBI:29105"/>
    </cofactor>
</comment>
<keyword evidence="3 9" id="KW-0031">Aminopeptidase</keyword>
<sequence>MIFTAKRLINTISKSTSPFHTTVEAINQLKNAGFKELLWDLDWCLTPGGKYYITPFNTTLFAFRINEGFNKNDIIKIITAHIDNPGLRIKANPEHFQDNYMKVNTEIYGGAILSTWFDRPLSIAGRVFLRGETHSTPKMELVDFMKPILMIPNLSIHMNRSINDGIALNKQIDMIPIAGITSNKDNDKHFITDLIANKLNVANDEILSYELCVYNYEQGCIAGLNDEFIMAPRIDNISSVQACLSGIIESDCTNGIDLIAMFDHEEVGSHSKNGAASNLLPFVLERIYNKLGINRDDYLKSVLNGFFLSLDVAHATNPNHPEKYDITSAVQINDGIALKSTCKQNYCGDSETSAILQSLAEEHNIPFVVNYLRSDLVGGSTLGSILSSVLPMKCADLGAPIFAMHSAMETMGVSDQYNLEQFAKAFFTSL</sequence>
<evidence type="ECO:0000256" key="3">
    <source>
        <dbReference type="ARBA" id="ARBA00022438"/>
    </source>
</evidence>
<evidence type="ECO:0000256" key="1">
    <source>
        <dbReference type="ARBA" id="ARBA00001947"/>
    </source>
</evidence>
<keyword evidence="5 9" id="KW-0479">Metal-binding</keyword>
<dbReference type="OrthoDB" id="9764268at2"/>
<keyword evidence="4 9" id="KW-0645">Protease</keyword>
<proteinExistence type="inferred from homology"/>
<evidence type="ECO:0000256" key="5">
    <source>
        <dbReference type="ARBA" id="ARBA00022723"/>
    </source>
</evidence>
<accession>A0A1I0P563</accession>
<gene>
    <name evidence="11" type="ORF">SAMN05421659_104169</name>
</gene>
<dbReference type="SUPFAM" id="SSF53187">
    <property type="entry name" value="Zn-dependent exopeptidases"/>
    <property type="match status" value="1"/>
</dbReference>
<dbReference type="EMBL" id="FOJI01000004">
    <property type="protein sequence ID" value="SEW09470.1"/>
    <property type="molecule type" value="Genomic_DNA"/>
</dbReference>
<keyword evidence="6 9" id="KW-0378">Hydrolase</keyword>
<comment type="similarity">
    <text evidence="2 9">Belongs to the peptidase M18 family.</text>
</comment>
<evidence type="ECO:0000256" key="9">
    <source>
        <dbReference type="RuleBase" id="RU004386"/>
    </source>
</evidence>
<dbReference type="EC" id="3.4.11.-" evidence="10"/>
<dbReference type="NCBIfam" id="NF002759">
    <property type="entry name" value="PRK02813.1"/>
    <property type="match status" value="1"/>
</dbReference>
<evidence type="ECO:0000313" key="12">
    <source>
        <dbReference type="Proteomes" id="UP000199701"/>
    </source>
</evidence>
<evidence type="ECO:0000256" key="10">
    <source>
        <dbReference type="RuleBase" id="RU004387"/>
    </source>
</evidence>
<dbReference type="Gene3D" id="3.40.630.10">
    <property type="entry name" value="Zn peptidases"/>
    <property type="match status" value="1"/>
</dbReference>
<organism evidence="11 12">
    <name type="scientific">[Clostridium] fimetarium</name>
    <dbReference type="NCBI Taxonomy" id="99656"/>
    <lineage>
        <taxon>Bacteria</taxon>
        <taxon>Bacillati</taxon>
        <taxon>Bacillota</taxon>
        <taxon>Clostridia</taxon>
        <taxon>Lachnospirales</taxon>
        <taxon>Lachnospiraceae</taxon>
    </lineage>
</organism>
<dbReference type="Proteomes" id="UP000199701">
    <property type="component" value="Unassembled WGS sequence"/>
</dbReference>
<dbReference type="Gene3D" id="2.30.250.10">
    <property type="entry name" value="Aminopeptidase i, Domain 2"/>
    <property type="match status" value="1"/>
</dbReference>
<keyword evidence="7 9" id="KW-0862">Zinc</keyword>
<keyword evidence="8 9" id="KW-0482">Metalloprotease</keyword>
<dbReference type="InterPro" id="IPR001948">
    <property type="entry name" value="Peptidase_M18"/>
</dbReference>
<dbReference type="PRINTS" id="PR00932">
    <property type="entry name" value="AMINO1PTASE"/>
</dbReference>